<organism evidence="10 11">
    <name type="scientific">Gilliamella intestini</name>
    <dbReference type="NCBI Taxonomy" id="1798183"/>
    <lineage>
        <taxon>Bacteria</taxon>
        <taxon>Pseudomonadati</taxon>
        <taxon>Pseudomonadota</taxon>
        <taxon>Gammaproteobacteria</taxon>
        <taxon>Orbales</taxon>
        <taxon>Orbaceae</taxon>
        <taxon>Gilliamella</taxon>
    </lineage>
</organism>
<keyword evidence="6 7" id="KW-0030">Aminoacyl-tRNA synthetase</keyword>
<dbReference type="Proteomes" id="UP000199698">
    <property type="component" value="Unassembled WGS sequence"/>
</dbReference>
<evidence type="ECO:0000256" key="4">
    <source>
        <dbReference type="ARBA" id="ARBA00022833"/>
    </source>
</evidence>
<dbReference type="PRINTS" id="PR00987">
    <property type="entry name" value="TRNASYNTHGLU"/>
</dbReference>
<keyword evidence="8" id="KW-0648">Protein biosynthesis</keyword>
<evidence type="ECO:0000256" key="3">
    <source>
        <dbReference type="ARBA" id="ARBA00022741"/>
    </source>
</evidence>
<dbReference type="STRING" id="1798183.GA0061080_101133"/>
<evidence type="ECO:0000256" key="8">
    <source>
        <dbReference type="RuleBase" id="RU363037"/>
    </source>
</evidence>
<feature type="binding site" evidence="7">
    <location>
        <position position="42"/>
    </location>
    <ligand>
        <name>L-glutamate</name>
        <dbReference type="ChEBI" id="CHEBI:29985"/>
    </ligand>
</feature>
<feature type="short sequence motif" description="'HIGH' region" evidence="7">
    <location>
        <begin position="9"/>
        <end position="19"/>
    </location>
</feature>
<feature type="binding site" evidence="7">
    <location>
        <begin position="6"/>
        <end position="10"/>
    </location>
    <ligand>
        <name>L-glutamate</name>
        <dbReference type="ChEBI" id="CHEBI:29985"/>
    </ligand>
</feature>
<dbReference type="PANTHER" id="PTHR43311:SF1">
    <property type="entry name" value="GLUTAMYL-Q TRNA(ASP) SYNTHETASE"/>
    <property type="match status" value="1"/>
</dbReference>
<protein>
    <recommendedName>
        <fullName evidence="7">Glutamyl-Q tRNA(Asp) synthetase</fullName>
        <shortName evidence="7">Glu-Q-RSs</shortName>
        <ecNumber evidence="7">6.1.1.-</ecNumber>
    </recommendedName>
</protein>
<dbReference type="GO" id="GO:0005524">
    <property type="term" value="F:ATP binding"/>
    <property type="evidence" value="ECO:0007669"/>
    <property type="project" value="UniProtKB-KW"/>
</dbReference>
<feature type="binding site" evidence="7">
    <location>
        <position position="173"/>
    </location>
    <ligand>
        <name>L-glutamate</name>
        <dbReference type="ChEBI" id="CHEBI:29985"/>
    </ligand>
</feature>
<proteinExistence type="inferred from homology"/>
<dbReference type="GO" id="GO:0004818">
    <property type="term" value="F:glutamate-tRNA ligase activity"/>
    <property type="evidence" value="ECO:0007669"/>
    <property type="project" value="TreeGrafter"/>
</dbReference>
<keyword evidence="3 7" id="KW-0547">Nucleotide-binding</keyword>
<dbReference type="GO" id="GO:0008270">
    <property type="term" value="F:zinc ion binding"/>
    <property type="evidence" value="ECO:0007669"/>
    <property type="project" value="UniProtKB-UniRule"/>
</dbReference>
<dbReference type="FunFam" id="3.40.50.620:FF:000093">
    <property type="entry name" value="Glutamyl-Q tRNA(Asp) synthetase"/>
    <property type="match status" value="1"/>
</dbReference>
<dbReference type="Gene3D" id="3.40.50.620">
    <property type="entry name" value="HUPs"/>
    <property type="match status" value="1"/>
</dbReference>
<keyword evidence="4 7" id="KW-0862">Zinc</keyword>
<evidence type="ECO:0000256" key="7">
    <source>
        <dbReference type="HAMAP-Rule" id="MF_01428"/>
    </source>
</evidence>
<evidence type="ECO:0000313" key="10">
    <source>
        <dbReference type="EMBL" id="SCB94420.1"/>
    </source>
</evidence>
<keyword evidence="11" id="KW-1185">Reference proteome</keyword>
<reference evidence="11" key="1">
    <citation type="submission" date="2016-08" db="EMBL/GenBank/DDBJ databases">
        <authorList>
            <person name="Varghese N."/>
            <person name="Submissions Spin"/>
        </authorList>
    </citation>
    <scope>NUCLEOTIDE SEQUENCE [LARGE SCALE GENOMIC DNA]</scope>
    <source>
        <strain evidence="11">R-53144</strain>
    </source>
</reference>
<accession>A0A1C4AIN2</accession>
<dbReference type="NCBIfam" id="NF004314">
    <property type="entry name" value="PRK05710.1-3"/>
    <property type="match status" value="1"/>
</dbReference>
<evidence type="ECO:0000259" key="9">
    <source>
        <dbReference type="Pfam" id="PF00749"/>
    </source>
</evidence>
<dbReference type="PANTHER" id="PTHR43311">
    <property type="entry name" value="GLUTAMATE--TRNA LIGASE"/>
    <property type="match status" value="1"/>
</dbReference>
<gene>
    <name evidence="7" type="primary">gluQ</name>
    <name evidence="10" type="ORF">GA0061080_101133</name>
</gene>
<dbReference type="RefSeq" id="WP_209435736.1">
    <property type="nucleotide sequence ID" value="NZ_FMBA01000011.1"/>
</dbReference>
<dbReference type="GO" id="GO:0005829">
    <property type="term" value="C:cytosol"/>
    <property type="evidence" value="ECO:0007669"/>
    <property type="project" value="TreeGrafter"/>
</dbReference>
<dbReference type="HAMAP" id="MF_01428">
    <property type="entry name" value="Glu_Q_tRNA_synth"/>
    <property type="match status" value="1"/>
</dbReference>
<dbReference type="InterPro" id="IPR014729">
    <property type="entry name" value="Rossmann-like_a/b/a_fold"/>
</dbReference>
<evidence type="ECO:0000256" key="6">
    <source>
        <dbReference type="ARBA" id="ARBA00023146"/>
    </source>
</evidence>
<feature type="domain" description="Glutamyl/glutaminyl-tRNA synthetase class Ib catalytic" evidence="9">
    <location>
        <begin position="6"/>
        <end position="247"/>
    </location>
</feature>
<keyword evidence="1 7" id="KW-0436">Ligase</keyword>
<comment type="similarity">
    <text evidence="7">Belongs to the class-I aminoacyl-tRNA synthetase family. GluQ subfamily.</text>
</comment>
<evidence type="ECO:0000313" key="11">
    <source>
        <dbReference type="Proteomes" id="UP000199698"/>
    </source>
</evidence>
<keyword evidence="2 7" id="KW-0479">Metal-binding</keyword>
<feature type="short sequence motif" description="'KMSKS' region" evidence="7">
    <location>
        <begin position="229"/>
        <end position="233"/>
    </location>
</feature>
<sequence>MHYIGRFAPSPSGPLHFGSLVTAIGSYLQAKSCRGKWLVRIEDIDPPREVKGASSLILKTLEALNLYWDDTILYQSSCCERYRTVLKTLIDKQQAYYCDCTRQRIQNLTNGIYDNFCRERHLSINNRQQVAIRLKQNHPIFQFKDQIRGLQTIEKASAQEDFIIHRKDGLFAYNLVVVLDDHEQGITEIVRGADLLPVTAKQISLYQLLGFSVPNYCHLPLVLDKNGNKLSKQNHASPIDLNNFKALTVQALQFLGQYVPEDWQDATQKQLLDWAIQHWQIDNVPKHNSQLSTDIR</sequence>
<dbReference type="EMBL" id="FMBA01000011">
    <property type="protein sequence ID" value="SCB94420.1"/>
    <property type="molecule type" value="Genomic_DNA"/>
</dbReference>
<name>A0A1C4AIN2_9GAMM</name>
<evidence type="ECO:0000256" key="2">
    <source>
        <dbReference type="ARBA" id="ARBA00022723"/>
    </source>
</evidence>
<dbReference type="AlphaFoldDB" id="A0A1C4AIN2"/>
<feature type="binding site" evidence="7">
    <location>
        <position position="191"/>
    </location>
    <ligand>
        <name>L-glutamate</name>
        <dbReference type="ChEBI" id="CHEBI:29985"/>
    </ligand>
</feature>
<dbReference type="GO" id="GO:0006424">
    <property type="term" value="P:glutamyl-tRNA aminoacylation"/>
    <property type="evidence" value="ECO:0007669"/>
    <property type="project" value="InterPro"/>
</dbReference>
<evidence type="ECO:0000256" key="5">
    <source>
        <dbReference type="ARBA" id="ARBA00022840"/>
    </source>
</evidence>
<dbReference type="EC" id="6.1.1.-" evidence="7"/>
<dbReference type="SUPFAM" id="SSF52374">
    <property type="entry name" value="Nucleotidylyl transferase"/>
    <property type="match status" value="1"/>
</dbReference>
<dbReference type="Pfam" id="PF00749">
    <property type="entry name" value="tRNA-synt_1c"/>
    <property type="match status" value="1"/>
</dbReference>
<feature type="binding site" evidence="7">
    <location>
        <position position="117"/>
    </location>
    <ligand>
        <name>Zn(2+)</name>
        <dbReference type="ChEBI" id="CHEBI:29105"/>
    </ligand>
</feature>
<comment type="function">
    <text evidence="7">Catalyzes the tRNA-independent activation of glutamate in presence of ATP and the subsequent transfer of glutamate onto a tRNA(Asp). Glutamate is transferred on the 2-amino-5-(4,5-dihydroxy-2-cyclopenten-1-yl) moiety of the queuosine in the wobble position of the QUC anticodon.</text>
</comment>
<dbReference type="NCBIfam" id="TIGR03838">
    <property type="entry name" value="queuosine_YadB"/>
    <property type="match status" value="1"/>
</dbReference>
<feature type="binding site" evidence="7">
    <location>
        <position position="98"/>
    </location>
    <ligand>
        <name>Zn(2+)</name>
        <dbReference type="ChEBI" id="CHEBI:29105"/>
    </ligand>
</feature>
<dbReference type="InterPro" id="IPR020058">
    <property type="entry name" value="Glu/Gln-tRNA-synth_Ib_cat-dom"/>
</dbReference>
<evidence type="ECO:0000256" key="1">
    <source>
        <dbReference type="ARBA" id="ARBA00022598"/>
    </source>
</evidence>
<dbReference type="InterPro" id="IPR000924">
    <property type="entry name" value="Glu/Gln-tRNA-synth"/>
</dbReference>
<keyword evidence="5 7" id="KW-0067">ATP-binding</keyword>
<feature type="binding site" evidence="7">
    <location>
        <position position="113"/>
    </location>
    <ligand>
        <name>Zn(2+)</name>
        <dbReference type="ChEBI" id="CHEBI:29105"/>
    </ligand>
</feature>
<dbReference type="InterPro" id="IPR049940">
    <property type="entry name" value="GluQ/Sye"/>
</dbReference>
<dbReference type="InterPro" id="IPR022380">
    <property type="entry name" value="Glu-Q_tRNA(Asp)_Synthase"/>
</dbReference>
<feature type="binding site" evidence="7">
    <location>
        <position position="100"/>
    </location>
    <ligand>
        <name>Zn(2+)</name>
        <dbReference type="ChEBI" id="CHEBI:29105"/>
    </ligand>
</feature>
<feature type="binding site" evidence="7">
    <location>
        <position position="232"/>
    </location>
    <ligand>
        <name>ATP</name>
        <dbReference type="ChEBI" id="CHEBI:30616"/>
    </ligand>
</feature>
<dbReference type="GO" id="GO:0006400">
    <property type="term" value="P:tRNA modification"/>
    <property type="evidence" value="ECO:0007669"/>
    <property type="project" value="InterPro"/>
</dbReference>
<comment type="cofactor">
    <cofactor evidence="7">
        <name>Zn(2+)</name>
        <dbReference type="ChEBI" id="CHEBI:29105"/>
    </cofactor>
    <text evidence="7">Binds 1 zinc ion per subunit.</text>
</comment>